<dbReference type="RefSeq" id="WP_120639346.1">
    <property type="nucleotide sequence ID" value="NZ_RAQU01000105.1"/>
</dbReference>
<accession>A0A3A9JEX2</accession>
<dbReference type="InParanoid" id="A0A3A9JEX2"/>
<comment type="caution">
    <text evidence="1">The sequence shown here is derived from an EMBL/GenBank/DDBJ whole genome shotgun (WGS) entry which is preliminary data.</text>
</comment>
<dbReference type="EMBL" id="RAQU01000105">
    <property type="protein sequence ID" value="RKK03105.1"/>
    <property type="molecule type" value="Genomic_DNA"/>
</dbReference>
<evidence type="ECO:0000313" key="1">
    <source>
        <dbReference type="EMBL" id="RKK03105.1"/>
    </source>
</evidence>
<sequence length="231" mass="24766">MTAIREARLELDAPLRHPLPLQEAEALVALLAGRLPRQPPAHPLFRHPDVAVLLTGESLDHATRGSRIVQAAAGEARLLASASLIPCPALLSAGLDWLGGLLALQPGMVPGFIVPPGMARHDLRLLAWDGTRLRPLGSLPEDDGLPRCSFAAFREAAGLPLPAQEEEPVLRAQLQRLALAQLRGECLPVAQARLDGPFRDGQALFRLWMAEALAWLDGLTTATAPRLLHAA</sequence>
<keyword evidence="3" id="KW-1185">Reference proteome</keyword>
<dbReference type="Proteomes" id="UP000274097">
    <property type="component" value="Unassembled WGS sequence"/>
</dbReference>
<evidence type="ECO:0000313" key="4">
    <source>
        <dbReference type="Proteomes" id="UP000278036"/>
    </source>
</evidence>
<dbReference type="EMBL" id="RFLX01000013">
    <property type="protein sequence ID" value="RMI20107.1"/>
    <property type="molecule type" value="Genomic_DNA"/>
</dbReference>
<organism evidence="1 4">
    <name type="scientific">Teichococcus wenyumeiae</name>
    <dbReference type="NCBI Taxonomy" id="2478470"/>
    <lineage>
        <taxon>Bacteria</taxon>
        <taxon>Pseudomonadati</taxon>
        <taxon>Pseudomonadota</taxon>
        <taxon>Alphaproteobacteria</taxon>
        <taxon>Acetobacterales</taxon>
        <taxon>Roseomonadaceae</taxon>
        <taxon>Roseomonas</taxon>
    </lineage>
</organism>
<protein>
    <submittedName>
        <fullName evidence="1">Uncharacterized protein</fullName>
    </submittedName>
</protein>
<dbReference type="Proteomes" id="UP000278036">
    <property type="component" value="Unassembled WGS sequence"/>
</dbReference>
<proteinExistence type="predicted"/>
<dbReference type="AlphaFoldDB" id="A0A3A9JEX2"/>
<name>A0A3A9JEX2_9PROT</name>
<dbReference type="OrthoDB" id="7266737at2"/>
<evidence type="ECO:0000313" key="3">
    <source>
        <dbReference type="Proteomes" id="UP000274097"/>
    </source>
</evidence>
<reference evidence="1 4" key="1">
    <citation type="submission" date="2018-09" db="EMBL/GenBank/DDBJ databases">
        <title>Roseomonas sp. nov., isolated from feces of Tibetan antelopes in the Qinghai-Tibet plateau, China.</title>
        <authorList>
            <person name="Tian Z."/>
        </authorList>
    </citation>
    <scope>NUCLEOTIDE SEQUENCE [LARGE SCALE GENOMIC DNA]</scope>
    <source>
        <strain evidence="2 3">Z23</strain>
        <strain evidence="1 4">Z24</strain>
    </source>
</reference>
<evidence type="ECO:0000313" key="2">
    <source>
        <dbReference type="EMBL" id="RMI20107.1"/>
    </source>
</evidence>
<gene>
    <name evidence="1" type="ORF">D6Z83_16325</name>
    <name evidence="2" type="ORF">EBE87_16615</name>
</gene>